<gene>
    <name evidence="5" type="ORF">SPIL2461_LOCUS15275</name>
</gene>
<keyword evidence="2" id="KW-0396">Initiation factor</keyword>
<dbReference type="OrthoDB" id="514777at2759"/>
<feature type="domain" description="MIF4G" evidence="4">
    <location>
        <begin position="86"/>
        <end position="323"/>
    </location>
</feature>
<evidence type="ECO:0000256" key="2">
    <source>
        <dbReference type="ARBA" id="ARBA00022540"/>
    </source>
</evidence>
<evidence type="ECO:0000313" key="6">
    <source>
        <dbReference type="Proteomes" id="UP000649617"/>
    </source>
</evidence>
<dbReference type="InterPro" id="IPR016024">
    <property type="entry name" value="ARM-type_fold"/>
</dbReference>
<dbReference type="PANTHER" id="PTHR23253">
    <property type="entry name" value="EUKARYOTIC TRANSLATION INITIATION FACTOR 4 GAMMA"/>
    <property type="match status" value="1"/>
</dbReference>
<dbReference type="GO" id="GO:0003743">
    <property type="term" value="F:translation initiation factor activity"/>
    <property type="evidence" value="ECO:0007669"/>
    <property type="project" value="UniProtKB-KW"/>
</dbReference>
<dbReference type="GO" id="GO:0003729">
    <property type="term" value="F:mRNA binding"/>
    <property type="evidence" value="ECO:0007669"/>
    <property type="project" value="TreeGrafter"/>
</dbReference>
<dbReference type="SUPFAM" id="SSF48371">
    <property type="entry name" value="ARM repeat"/>
    <property type="match status" value="1"/>
</dbReference>
<sequence length="326" mass="37022">MGTDSSEMVQVALLSGEKIQLPVQPETTLEEVKEAAENELEVAISHFVREDGKVLGKAQMAWTVSKTKLRQGEILRALVRYRIWIRRLAQGMLDQISSVNSDGRENIMNQFSGIEPCNEEELTCILQVIFHKAMVEPAHGRTYARMAAGLKERCPELPPEHEGDRPVTVTRLLLNILQREYESTPETFEVSEEDKAKFPSAEALEEDLANKKRRMLAIVGFTGHLFLERLLTMKVIRQIVHDLIRLGGDDRPPPEEPMIECVLELLTLVGRTFDESVPTGMTFMNAFEVRLLALSALRIGDKHFFSDRVRSAISDLLDCRRNNWLP</sequence>
<dbReference type="Pfam" id="PF02854">
    <property type="entry name" value="MIF4G"/>
    <property type="match status" value="1"/>
</dbReference>
<accession>A0A812UG88</accession>
<comment type="similarity">
    <text evidence="1">Belongs to the eukaryotic initiation factor 4G family.</text>
</comment>
<proteinExistence type="inferred from homology"/>
<dbReference type="AlphaFoldDB" id="A0A812UG88"/>
<dbReference type="PANTHER" id="PTHR23253:SF9">
    <property type="entry name" value="EUKARYOTIC TRANSLATION INITIATION FACTOR 4 GAMMA 2"/>
    <property type="match status" value="1"/>
</dbReference>
<dbReference type="Proteomes" id="UP000649617">
    <property type="component" value="Unassembled WGS sequence"/>
</dbReference>
<evidence type="ECO:0000259" key="4">
    <source>
        <dbReference type="SMART" id="SM00543"/>
    </source>
</evidence>
<comment type="caution">
    <text evidence="5">The sequence shown here is derived from an EMBL/GenBank/DDBJ whole genome shotgun (WGS) entry which is preliminary data.</text>
</comment>
<evidence type="ECO:0000256" key="1">
    <source>
        <dbReference type="ARBA" id="ARBA00005775"/>
    </source>
</evidence>
<evidence type="ECO:0000313" key="5">
    <source>
        <dbReference type="EMBL" id="CAE7567722.1"/>
    </source>
</evidence>
<dbReference type="SMART" id="SM00543">
    <property type="entry name" value="MIF4G"/>
    <property type="match status" value="1"/>
</dbReference>
<dbReference type="EMBL" id="CAJNIZ010036781">
    <property type="protein sequence ID" value="CAE7567722.1"/>
    <property type="molecule type" value="Genomic_DNA"/>
</dbReference>
<dbReference type="Gene3D" id="1.25.40.180">
    <property type="match status" value="1"/>
</dbReference>
<name>A0A812UG88_SYMPI</name>
<evidence type="ECO:0000256" key="3">
    <source>
        <dbReference type="ARBA" id="ARBA00022917"/>
    </source>
</evidence>
<keyword evidence="6" id="KW-1185">Reference proteome</keyword>
<dbReference type="InterPro" id="IPR003890">
    <property type="entry name" value="MIF4G-like_typ-3"/>
</dbReference>
<keyword evidence="3" id="KW-0648">Protein biosynthesis</keyword>
<organism evidence="5 6">
    <name type="scientific">Symbiodinium pilosum</name>
    <name type="common">Dinoflagellate</name>
    <dbReference type="NCBI Taxonomy" id="2952"/>
    <lineage>
        <taxon>Eukaryota</taxon>
        <taxon>Sar</taxon>
        <taxon>Alveolata</taxon>
        <taxon>Dinophyceae</taxon>
        <taxon>Suessiales</taxon>
        <taxon>Symbiodiniaceae</taxon>
        <taxon>Symbiodinium</taxon>
    </lineage>
</organism>
<protein>
    <recommendedName>
        <fullName evidence="4">MIF4G domain-containing protein</fullName>
    </recommendedName>
</protein>
<dbReference type="GO" id="GO:0016281">
    <property type="term" value="C:eukaryotic translation initiation factor 4F complex"/>
    <property type="evidence" value="ECO:0007669"/>
    <property type="project" value="TreeGrafter"/>
</dbReference>
<reference evidence="5" key="1">
    <citation type="submission" date="2021-02" db="EMBL/GenBank/DDBJ databases">
        <authorList>
            <person name="Dougan E. K."/>
            <person name="Rhodes N."/>
            <person name="Thang M."/>
            <person name="Chan C."/>
        </authorList>
    </citation>
    <scope>NUCLEOTIDE SEQUENCE</scope>
</reference>